<dbReference type="Proteomes" id="UP000030672">
    <property type="component" value="Unassembled WGS sequence"/>
</dbReference>
<protein>
    <submittedName>
        <fullName evidence="1">Uncharacterized protein</fullName>
    </submittedName>
</protein>
<accession>A0A074W768</accession>
<dbReference type="AlphaFoldDB" id="A0A074W768"/>
<organism evidence="1 2">
    <name type="scientific">Aureobasidium melanogenum (strain CBS 110374)</name>
    <name type="common">Aureobasidium pullulans var. melanogenum</name>
    <dbReference type="NCBI Taxonomy" id="1043003"/>
    <lineage>
        <taxon>Eukaryota</taxon>
        <taxon>Fungi</taxon>
        <taxon>Dikarya</taxon>
        <taxon>Ascomycota</taxon>
        <taxon>Pezizomycotina</taxon>
        <taxon>Dothideomycetes</taxon>
        <taxon>Dothideomycetidae</taxon>
        <taxon>Dothideales</taxon>
        <taxon>Saccotheciaceae</taxon>
        <taxon>Aureobasidium</taxon>
    </lineage>
</organism>
<evidence type="ECO:0000313" key="2">
    <source>
        <dbReference type="Proteomes" id="UP000030672"/>
    </source>
</evidence>
<dbReference type="EMBL" id="KL584855">
    <property type="protein sequence ID" value="KEQ58421.1"/>
    <property type="molecule type" value="Genomic_DNA"/>
</dbReference>
<proteinExistence type="predicted"/>
<dbReference type="HOGENOM" id="CLU_1854856_0_0_1"/>
<gene>
    <name evidence="1" type="ORF">M437DRAFT_88570</name>
</gene>
<reference evidence="1 2" key="1">
    <citation type="journal article" date="2014" name="BMC Genomics">
        <title>Genome sequencing of four Aureobasidium pullulans varieties: biotechnological potential, stress tolerance, and description of new species.</title>
        <authorList>
            <person name="Gostin Ar C."/>
            <person name="Ohm R.A."/>
            <person name="Kogej T."/>
            <person name="Sonjak S."/>
            <person name="Turk M."/>
            <person name="Zajc J."/>
            <person name="Zalar P."/>
            <person name="Grube M."/>
            <person name="Sun H."/>
            <person name="Han J."/>
            <person name="Sharma A."/>
            <person name="Chiniquy J."/>
            <person name="Ngan C.Y."/>
            <person name="Lipzen A."/>
            <person name="Barry K."/>
            <person name="Grigoriev I.V."/>
            <person name="Gunde-Cimerman N."/>
        </authorList>
    </citation>
    <scope>NUCLEOTIDE SEQUENCE [LARGE SCALE GENOMIC DNA]</scope>
    <source>
        <strain evidence="1 2">CBS 110374</strain>
    </source>
</reference>
<evidence type="ECO:0000313" key="1">
    <source>
        <dbReference type="EMBL" id="KEQ58421.1"/>
    </source>
</evidence>
<dbReference type="RefSeq" id="XP_040875444.1">
    <property type="nucleotide sequence ID" value="XM_041028861.1"/>
</dbReference>
<keyword evidence="2" id="KW-1185">Reference proteome</keyword>
<name>A0A074W768_AURM1</name>
<sequence length="138" mass="14917">MPKGKIVIDPDSEDDRTAALTVPHLPTPNAAIQPSSNPLSSVSILLRSAQSSLAQNFRGKKGIPFAQDIWSIIERDPASFHIPDKAPALSAFYAGKGTTQGYGIKGRATDHFHADTDTDMKVHCLIRENDLDVITLVP</sequence>
<dbReference type="GeneID" id="63922234"/>